<reference evidence="1 2" key="1">
    <citation type="submission" date="2016-02" db="EMBL/GenBank/DDBJ databases">
        <title>Comparison of Clostridium stercorarium subspecies using comparative genomics and transcriptomics.</title>
        <authorList>
            <person name="Schellenberg J."/>
            <person name="Thallinger G."/>
            <person name="Levin D.B."/>
            <person name="Zhang X."/>
            <person name="Alvare G."/>
            <person name="Fristensky B."/>
            <person name="Sparling R."/>
        </authorList>
    </citation>
    <scope>NUCLEOTIDE SEQUENCE [LARGE SCALE GENOMIC DNA]</scope>
    <source>
        <strain evidence="1 2">DSM 2910</strain>
    </source>
</reference>
<dbReference type="EMBL" id="CP014672">
    <property type="protein sequence ID" value="ANW98699.1"/>
    <property type="molecule type" value="Genomic_DNA"/>
</dbReference>
<evidence type="ECO:0000313" key="1">
    <source>
        <dbReference type="EMBL" id="ANW98699.1"/>
    </source>
</evidence>
<protein>
    <submittedName>
        <fullName evidence="1">Uncharacterized protein</fullName>
    </submittedName>
</protein>
<gene>
    <name evidence="1" type="ORF">CSTERTH_06480</name>
</gene>
<dbReference type="RefSeq" id="WP_015359043.1">
    <property type="nucleotide sequence ID" value="NZ_CP014672.1"/>
</dbReference>
<dbReference type="Proteomes" id="UP000092971">
    <property type="component" value="Chromosome"/>
</dbReference>
<evidence type="ECO:0000313" key="2">
    <source>
        <dbReference type="Proteomes" id="UP000092971"/>
    </source>
</evidence>
<dbReference type="AlphaFoldDB" id="A0A1B1YD59"/>
<organism evidence="1 2">
    <name type="scientific">Thermoclostridium stercorarium subsp. thermolacticum DSM 2910</name>
    <dbReference type="NCBI Taxonomy" id="1121336"/>
    <lineage>
        <taxon>Bacteria</taxon>
        <taxon>Bacillati</taxon>
        <taxon>Bacillota</taxon>
        <taxon>Clostridia</taxon>
        <taxon>Eubacteriales</taxon>
        <taxon>Oscillospiraceae</taxon>
        <taxon>Thermoclostridium</taxon>
    </lineage>
</organism>
<name>A0A1B1YD59_THEST</name>
<sequence>MDEMFLIGMTLKDAKEVLKNDGINEYRVVVTAPPRRRNAVVNDNFRVLMVYPEYSPFTLIVSEA</sequence>
<proteinExistence type="predicted"/>
<accession>A0A1B1YD59</accession>